<dbReference type="Proteomes" id="UP000008743">
    <property type="component" value="Unassembled WGS sequence"/>
</dbReference>
<proteinExistence type="predicted"/>
<organism evidence="1 2">
    <name type="scientific">Capsaspora owczarzaki (strain ATCC 30864)</name>
    <dbReference type="NCBI Taxonomy" id="595528"/>
    <lineage>
        <taxon>Eukaryota</taxon>
        <taxon>Filasterea</taxon>
        <taxon>Capsaspora</taxon>
    </lineage>
</organism>
<accession>A0A0D2X5S3</accession>
<keyword evidence="2" id="KW-1185">Reference proteome</keyword>
<dbReference type="AlphaFoldDB" id="A0A0D2X5S3"/>
<protein>
    <submittedName>
        <fullName evidence="1">Uncharacterized protein</fullName>
    </submittedName>
</protein>
<dbReference type="RefSeq" id="XP_004341984.1">
    <property type="nucleotide sequence ID" value="XM_004341935.1"/>
</dbReference>
<reference evidence="2" key="1">
    <citation type="submission" date="2011-02" db="EMBL/GenBank/DDBJ databases">
        <title>The Genome Sequence of Capsaspora owczarzaki ATCC 30864.</title>
        <authorList>
            <person name="Russ C."/>
            <person name="Cuomo C."/>
            <person name="Burger G."/>
            <person name="Gray M.W."/>
            <person name="Holland P.W.H."/>
            <person name="King N."/>
            <person name="Lang F.B.F."/>
            <person name="Roger A.J."/>
            <person name="Ruiz-Trillo I."/>
            <person name="Young S.K."/>
            <person name="Zeng Q."/>
            <person name="Gargeya S."/>
            <person name="Alvarado L."/>
            <person name="Berlin A."/>
            <person name="Chapman S.B."/>
            <person name="Chen Z."/>
            <person name="Freedman E."/>
            <person name="Gellesch M."/>
            <person name="Goldberg J."/>
            <person name="Griggs A."/>
            <person name="Gujja S."/>
            <person name="Heilman E."/>
            <person name="Heiman D."/>
            <person name="Howarth C."/>
            <person name="Mehta T."/>
            <person name="Neiman D."/>
            <person name="Pearson M."/>
            <person name="Roberts A."/>
            <person name="Saif S."/>
            <person name="Shea T."/>
            <person name="Shenoy N."/>
            <person name="Sisk P."/>
            <person name="Stolte C."/>
            <person name="Sykes S."/>
            <person name="White J."/>
            <person name="Yandava C."/>
            <person name="Haas B."/>
            <person name="Nusbaum C."/>
            <person name="Birren B."/>
        </authorList>
    </citation>
    <scope>NUCLEOTIDE SEQUENCE</scope>
    <source>
        <strain evidence="2">ATCC 30864</strain>
    </source>
</reference>
<sequence>MQALIDAGVLTGSSKFHHFLESIATEYYNKEAILKQMSDHYEEVTKASADDRIAYPMGVIAGIPGIGKTRALFEYMRHAIECTQKSSTTTQVVPIFVTYNNKTLFGALDRALGGGASIAYRMLLSYAMPGAAYWEIEQASKVAKAIGNIGLKDALDIIAEHALQHTPDLSVFGLPSSTHQSTKPQRVMFVLAVDEFQRALTNSGHTSKPRDATTNKPDSPFFQAVFDALGKNSIRATASSWHSTALIAGLVYVPFENLVRTSSYTIVRFEVPSLTFQESEDWVKAFLERQKPTTPDAQAQLLLARKKLPSDRAFQRVLIYASGHARSLERICKAIKSLSLESTFMQTSDLNMLMDAIDVAIAARTDSILRDQLEDILTASLLPPVLFRLVLDRQALEQCNVGTVLRNAFIIPMPMAWTLLKRIDDKIKALATAIDQDPSLEHRVDMAAGLVRREGRPMPAHLTALKQVIDKSLPTSQSPLSLEEACAAAYALRQHAFAAQSSTARISLGTFHDGARFADLPPDAETAQNLMIPKPSGLEAIRWEAMEGQYDVFHRDLRTPGTVYFGLLNNAAADFFTLHQNAPGQNYQVVDAGDAKLYQSKDFTSTLQAERVKAVQAALSENWTEQPRPKLALGLFVDGHASASDIDPCVYYVDRANYRRYFPAVFWPIYGV</sequence>
<name>A0A0D2X5S3_CAPO3</name>
<evidence type="ECO:0000313" key="1">
    <source>
        <dbReference type="EMBL" id="KJE98309.1"/>
    </source>
</evidence>
<dbReference type="EMBL" id="KE346383">
    <property type="protein sequence ID" value="KJE98309.1"/>
    <property type="molecule type" value="Genomic_DNA"/>
</dbReference>
<dbReference type="OrthoDB" id="2429079at2759"/>
<evidence type="ECO:0000313" key="2">
    <source>
        <dbReference type="Proteomes" id="UP000008743"/>
    </source>
</evidence>
<dbReference type="PhylomeDB" id="A0A0D2X5S3"/>
<gene>
    <name evidence="1" type="ORF">CAOG_008287</name>
</gene>
<dbReference type="InParanoid" id="A0A0D2X5S3"/>